<dbReference type="AlphaFoldDB" id="A0A101V3I7"/>
<dbReference type="OrthoDB" id="4238943at2"/>
<dbReference type="SUPFAM" id="SSF53271">
    <property type="entry name" value="PRTase-like"/>
    <property type="match status" value="1"/>
</dbReference>
<proteinExistence type="predicted"/>
<keyword evidence="2" id="KW-1185">Reference proteome</keyword>
<dbReference type="Proteomes" id="UP000053260">
    <property type="component" value="Unassembled WGS sequence"/>
</dbReference>
<sequence length="148" mass="15073">MSDLLDAVDTAHSNIERLTDPGALRDATEQVIAVARQCGAQAVLAASPVAERLVGALLSSCSDLVSLSSQAAAASQNVLIVDVNLASGTTVAQAARHARSRGARRIHAVVLHQLTAVAAQAADCGVDALDVLGERPPTRSLSTTDSGL</sequence>
<evidence type="ECO:0000313" key="1">
    <source>
        <dbReference type="EMBL" id="KUO21823.1"/>
    </source>
</evidence>
<dbReference type="Gene3D" id="3.40.50.2020">
    <property type="match status" value="1"/>
</dbReference>
<reference evidence="1 2" key="1">
    <citation type="submission" date="2015-10" db="EMBL/GenBank/DDBJ databases">
        <title>Draft genome sequence of Streptomyces sp. RV15, isolated from a marine sponge.</title>
        <authorList>
            <person name="Ruckert C."/>
            <person name="Abdelmohsen U.R."/>
            <person name="Winkler A."/>
            <person name="Hentschel U."/>
            <person name="Kalinowski J."/>
            <person name="Kampfer P."/>
            <person name="Glaeser S."/>
        </authorList>
    </citation>
    <scope>NUCLEOTIDE SEQUENCE [LARGE SCALE GENOMIC DNA]</scope>
    <source>
        <strain evidence="1 2">RV15</strain>
    </source>
</reference>
<comment type="caution">
    <text evidence="1">The sequence shown here is derived from an EMBL/GenBank/DDBJ whole genome shotgun (WGS) entry which is preliminary data.</text>
</comment>
<dbReference type="CDD" id="cd06223">
    <property type="entry name" value="PRTases_typeI"/>
    <property type="match status" value="1"/>
</dbReference>
<dbReference type="InterPro" id="IPR029057">
    <property type="entry name" value="PRTase-like"/>
</dbReference>
<organism evidence="1 2">
    <name type="scientific">Streptomyces dysideae</name>
    <dbReference type="NCBI Taxonomy" id="909626"/>
    <lineage>
        <taxon>Bacteria</taxon>
        <taxon>Bacillati</taxon>
        <taxon>Actinomycetota</taxon>
        <taxon>Actinomycetes</taxon>
        <taxon>Kitasatosporales</taxon>
        <taxon>Streptomycetaceae</taxon>
        <taxon>Streptomyces</taxon>
    </lineage>
</organism>
<dbReference type="RefSeq" id="WP_055418051.1">
    <property type="nucleotide sequence ID" value="NZ_KQ949077.1"/>
</dbReference>
<accession>A0A101V3I7</accession>
<protein>
    <recommendedName>
        <fullName evidence="3">Phosphoribosyltransferase domain-containing protein</fullName>
    </recommendedName>
</protein>
<evidence type="ECO:0000313" key="2">
    <source>
        <dbReference type="Proteomes" id="UP000053260"/>
    </source>
</evidence>
<gene>
    <name evidence="1" type="ORF">AQJ91_06705</name>
</gene>
<dbReference type="InterPro" id="IPR000836">
    <property type="entry name" value="PRTase_dom"/>
</dbReference>
<dbReference type="EMBL" id="LMXB01000021">
    <property type="protein sequence ID" value="KUO21823.1"/>
    <property type="molecule type" value="Genomic_DNA"/>
</dbReference>
<evidence type="ECO:0008006" key="3">
    <source>
        <dbReference type="Google" id="ProtNLM"/>
    </source>
</evidence>
<name>A0A101V3I7_9ACTN</name>